<dbReference type="EMBL" id="CP120682">
    <property type="protein sequence ID" value="WKN35208.1"/>
    <property type="molecule type" value="Genomic_DNA"/>
</dbReference>
<dbReference type="SUPFAM" id="SSF55781">
    <property type="entry name" value="GAF domain-like"/>
    <property type="match status" value="1"/>
</dbReference>
<dbReference type="PROSITE" id="PS50885">
    <property type="entry name" value="HAMP"/>
    <property type="match status" value="1"/>
</dbReference>
<dbReference type="SMART" id="SM00304">
    <property type="entry name" value="HAMP"/>
    <property type="match status" value="1"/>
</dbReference>
<dbReference type="AlphaFoldDB" id="A0AA49GKT1"/>
<keyword evidence="2" id="KW-1133">Transmembrane helix</keyword>
<accession>A0AA49GKT1</accession>
<name>A0AA49GKT1_9BACT</name>
<keyword evidence="2" id="KW-0812">Transmembrane</keyword>
<organism evidence="4">
    <name type="scientific">Roseihalotalea indica</name>
    <dbReference type="NCBI Taxonomy" id="2867963"/>
    <lineage>
        <taxon>Bacteria</taxon>
        <taxon>Pseudomonadati</taxon>
        <taxon>Bacteroidota</taxon>
        <taxon>Cytophagia</taxon>
        <taxon>Cytophagales</taxon>
        <taxon>Catalimonadaceae</taxon>
        <taxon>Roseihalotalea</taxon>
    </lineage>
</organism>
<dbReference type="GO" id="GO:0007165">
    <property type="term" value="P:signal transduction"/>
    <property type="evidence" value="ECO:0007669"/>
    <property type="project" value="InterPro"/>
</dbReference>
<dbReference type="Gene3D" id="3.30.450.40">
    <property type="match status" value="1"/>
</dbReference>
<dbReference type="SMART" id="SM00065">
    <property type="entry name" value="GAF"/>
    <property type="match status" value="1"/>
</dbReference>
<feature type="domain" description="HAMP" evidence="3">
    <location>
        <begin position="294"/>
        <end position="346"/>
    </location>
</feature>
<reference evidence="4" key="1">
    <citation type="journal article" date="2023" name="Comput. Struct. Biotechnol. J.">
        <title>Discovery of a novel marine Bacteroidetes with a rich repertoire of carbohydrate-active enzymes.</title>
        <authorList>
            <person name="Chen B."/>
            <person name="Liu G."/>
            <person name="Chen Q."/>
            <person name="Wang H."/>
            <person name="Liu L."/>
            <person name="Tang K."/>
        </authorList>
    </citation>
    <scope>NUCLEOTIDE SEQUENCE</scope>
    <source>
        <strain evidence="4">TK19036</strain>
    </source>
</reference>
<evidence type="ECO:0000313" key="4">
    <source>
        <dbReference type="EMBL" id="WKN35208.1"/>
    </source>
</evidence>
<dbReference type="Pfam" id="PF00672">
    <property type="entry name" value="HAMP"/>
    <property type="match status" value="1"/>
</dbReference>
<evidence type="ECO:0000259" key="3">
    <source>
        <dbReference type="PROSITE" id="PS50885"/>
    </source>
</evidence>
<proteinExistence type="predicted"/>
<dbReference type="Gene3D" id="6.10.340.10">
    <property type="match status" value="1"/>
</dbReference>
<reference evidence="4" key="2">
    <citation type="journal article" date="2024" name="Antonie Van Leeuwenhoek">
        <title>Roseihalotalea indica gen. nov., sp. nov., a halophilic Bacteroidetes from mesopelagic Southwest Indian Ocean with higher carbohydrate metabolic potential.</title>
        <authorList>
            <person name="Chen B."/>
            <person name="Zhang M."/>
            <person name="Lin D."/>
            <person name="Ye J."/>
            <person name="Tang K."/>
        </authorList>
    </citation>
    <scope>NUCLEOTIDE SEQUENCE</scope>
    <source>
        <strain evidence="4">TK19036</strain>
    </source>
</reference>
<dbReference type="Pfam" id="PF13185">
    <property type="entry name" value="GAF_2"/>
    <property type="match status" value="1"/>
</dbReference>
<dbReference type="InterPro" id="IPR003018">
    <property type="entry name" value="GAF"/>
</dbReference>
<feature type="transmembrane region" description="Helical" evidence="2">
    <location>
        <begin position="268"/>
        <end position="292"/>
    </location>
</feature>
<dbReference type="InterPro" id="IPR010916">
    <property type="entry name" value="TonB_box_CS"/>
</dbReference>
<evidence type="ECO:0000256" key="1">
    <source>
        <dbReference type="SAM" id="Coils"/>
    </source>
</evidence>
<feature type="coiled-coil region" evidence="1">
    <location>
        <begin position="553"/>
        <end position="605"/>
    </location>
</feature>
<evidence type="ECO:0000256" key="2">
    <source>
        <dbReference type="SAM" id="Phobius"/>
    </source>
</evidence>
<dbReference type="InterPro" id="IPR029016">
    <property type="entry name" value="GAF-like_dom_sf"/>
</dbReference>
<gene>
    <name evidence="4" type="ORF">K4G66_22785</name>
</gene>
<protein>
    <submittedName>
        <fullName evidence="4">GAF domain-containing protein</fullName>
    </submittedName>
</protein>
<dbReference type="PROSITE" id="PS00430">
    <property type="entry name" value="TONB_DEPENDENT_REC_1"/>
    <property type="match status" value="1"/>
</dbReference>
<sequence>MFRAFSLLLCLSLILAGWSFYTLQKISSKHELALLATRLQALIKEMRYNEKEFLLTEIRDETFYQSGKSKFNDSIQVEAQRIEQLIDHLTDHSFQQDTLFSHAIVELKNQSHLYVETFKNLVSKSLEKGYKNYGKVGELRTSIHQVEHMPYEYDKTGMLMLRRLEKDFLLRKDLQYLHQFDNTFESFRTELNDDLIAKLAHQDSISIIMEWVDNYRQHFHKVVQAEQEIGLSPQHGLLATLEQSAVASEAATKPIIELIQQKSRREQLLAKIMLGIVFALQLIVGGVLALLFSRKLSDRIKLLQERIQELAKGKIPAPLAENGRDELAMAGSSLNQLNEGLHRYAKFAQAIGQGDFDSHFAPLSEEDQLGDSLLSMRANLQNIQQQERTRSFILDGVASFTTLIRQQPDNLYDCIISKLTNSVKAVQGALFIRADNEEEQTVLRLAACYAWNRKKYVKQDLYPGEGLVGQTFLEKEKMLLTEIPQHYIQIKSGLGGRQPDCLLILPLMVEEQVCGVLELAAFHIFEDHEVELAEKIGEALAAAILNLQNQQEIEKLYQESHAHMETLKAQEEEMRQNNEELQATQEEMKRKETEYLQKIEALETELINQS</sequence>
<dbReference type="InterPro" id="IPR003660">
    <property type="entry name" value="HAMP_dom"/>
</dbReference>
<keyword evidence="2" id="KW-0472">Membrane</keyword>
<dbReference type="GO" id="GO:0016020">
    <property type="term" value="C:membrane"/>
    <property type="evidence" value="ECO:0007669"/>
    <property type="project" value="InterPro"/>
</dbReference>
<keyword evidence="1" id="KW-0175">Coiled coil</keyword>